<proteinExistence type="predicted"/>
<name>A0AAC8Z1D0_SPHMC</name>
<dbReference type="KEGG" id="smaz:LH19_07235"/>
<dbReference type="Proteomes" id="UP000076088">
    <property type="component" value="Chromosome"/>
</dbReference>
<dbReference type="AlphaFoldDB" id="A0AAC8Z1D0"/>
<evidence type="ECO:0000313" key="2">
    <source>
        <dbReference type="Proteomes" id="UP000076088"/>
    </source>
</evidence>
<accession>A0AAC8Z1D0</accession>
<gene>
    <name evidence="1" type="ORF">ATM17_12595</name>
</gene>
<sequence>MCAGGEPYESLATVRLAPPCLPLLGKILEVGVGEVENARAHLDAAIAALSYEEAWRLDPVTGEQCKMDGIEMCIAQDLDRVESQLLPRGLGPTVIGAVSESIRHAFVEIIAARNALGDDHG</sequence>
<organism evidence="1 2">
    <name type="scientific">Sphingopyxis macrogoltabida</name>
    <name type="common">Sphingomonas macrogoltabidus</name>
    <dbReference type="NCBI Taxonomy" id="33050"/>
    <lineage>
        <taxon>Bacteria</taxon>
        <taxon>Pseudomonadati</taxon>
        <taxon>Pseudomonadota</taxon>
        <taxon>Alphaproteobacteria</taxon>
        <taxon>Sphingomonadales</taxon>
        <taxon>Sphingomonadaceae</taxon>
        <taxon>Sphingopyxis</taxon>
    </lineage>
</organism>
<reference evidence="2" key="1">
    <citation type="submission" date="2015-11" db="EMBL/GenBank/DDBJ databases">
        <title>Complete genome sequence of a polyethylene-glycol degrader Sphingopyxis macrogoltabida 203N (NBRC 111659).</title>
        <authorList>
            <person name="Yoshiyuki O."/>
            <person name="Shouta N."/>
            <person name="Nagata Y."/>
            <person name="Numata M."/>
            <person name="Tsuchikane K."/>
            <person name="Hosoyama A."/>
            <person name="Yamazoe A."/>
            <person name="Tsuda M."/>
            <person name="Fujita N."/>
            <person name="Kawai F."/>
        </authorList>
    </citation>
    <scope>NUCLEOTIDE SEQUENCE [LARGE SCALE GENOMIC DNA]</scope>
    <source>
        <strain evidence="2">203N</strain>
    </source>
</reference>
<protein>
    <submittedName>
        <fullName evidence="1">Uncharacterized protein</fullName>
    </submittedName>
</protein>
<dbReference type="EMBL" id="CP013344">
    <property type="protein sequence ID" value="AMU89874.1"/>
    <property type="molecule type" value="Genomic_DNA"/>
</dbReference>
<keyword evidence="2" id="KW-1185">Reference proteome</keyword>
<evidence type="ECO:0000313" key="1">
    <source>
        <dbReference type="EMBL" id="AMU89874.1"/>
    </source>
</evidence>
<reference evidence="1 2" key="2">
    <citation type="journal article" date="2016" name="Genome Announc.">
        <title>Complete Genome Sequence of Sphingopyxis macrogoltabida Strain 203N (NBRC 111659), a Polyethylene Glycol Degrader.</title>
        <authorList>
            <person name="Ohtsubo Y."/>
            <person name="Nonoyama S."/>
            <person name="Nagata Y."/>
            <person name="Numata M."/>
            <person name="Tsuchikane K."/>
            <person name="Hosoyama A."/>
            <person name="Yamazoe A."/>
            <person name="Tsuda M."/>
            <person name="Fujita N."/>
            <person name="Kawai F."/>
        </authorList>
    </citation>
    <scope>NUCLEOTIDE SEQUENCE [LARGE SCALE GENOMIC DNA]</scope>
    <source>
        <strain evidence="1 2">203N</strain>
    </source>
</reference>